<sequence>MFERLLYLNNIIGIVLLGLLGSIPMTELGMVVDIMRPLLVWDNPQKAMKENLNVFFSMGIGLAYISLISLIVYYCISRLRLNVNIIYFIVSTIFILSSYLIFVWLKKLCASQFINIE</sequence>
<keyword evidence="1" id="KW-1133">Transmembrane helix</keyword>
<dbReference type="AlphaFoldDB" id="A0A9X2S427"/>
<feature type="transmembrane region" description="Helical" evidence="1">
    <location>
        <begin position="85"/>
        <end position="105"/>
    </location>
</feature>
<evidence type="ECO:0000313" key="3">
    <source>
        <dbReference type="Proteomes" id="UP001142078"/>
    </source>
</evidence>
<keyword evidence="1" id="KW-0812">Transmembrane</keyword>
<reference evidence="2" key="1">
    <citation type="submission" date="2022-07" db="EMBL/GenBank/DDBJ databases">
        <title>Enhanced cultured diversity of the mouse gut microbiota enables custom-made synthetic communities.</title>
        <authorList>
            <person name="Afrizal A."/>
        </authorList>
    </citation>
    <scope>NUCLEOTIDE SEQUENCE</scope>
    <source>
        <strain evidence="2">DSM 29482</strain>
    </source>
</reference>
<feature type="transmembrane region" description="Helical" evidence="1">
    <location>
        <begin position="52"/>
        <end position="73"/>
    </location>
</feature>
<proteinExistence type="predicted"/>
<dbReference type="OrthoDB" id="138672at2"/>
<keyword evidence="3" id="KW-1185">Reference proteome</keyword>
<accession>A0A9X2S427</accession>
<comment type="caution">
    <text evidence="2">The sequence shown here is derived from an EMBL/GenBank/DDBJ whole genome shotgun (WGS) entry which is preliminary data.</text>
</comment>
<evidence type="ECO:0000256" key="1">
    <source>
        <dbReference type="SAM" id="Phobius"/>
    </source>
</evidence>
<gene>
    <name evidence="2" type="ORF">NSA23_02910</name>
</gene>
<dbReference type="RefSeq" id="WP_042681191.1">
    <property type="nucleotide sequence ID" value="NZ_CABKTM010000043.1"/>
</dbReference>
<dbReference type="Proteomes" id="UP001142078">
    <property type="component" value="Unassembled WGS sequence"/>
</dbReference>
<dbReference type="EMBL" id="JANJZL010000001">
    <property type="protein sequence ID" value="MCR2043063.1"/>
    <property type="molecule type" value="Genomic_DNA"/>
</dbReference>
<evidence type="ECO:0000313" key="2">
    <source>
        <dbReference type="EMBL" id="MCR2043063.1"/>
    </source>
</evidence>
<organism evidence="2 3">
    <name type="scientific">Anaerosalibacter massiliensis</name>
    <dbReference type="NCBI Taxonomy" id="1347392"/>
    <lineage>
        <taxon>Bacteria</taxon>
        <taxon>Bacillati</taxon>
        <taxon>Bacillota</taxon>
        <taxon>Tissierellia</taxon>
        <taxon>Tissierellales</taxon>
        <taxon>Sporanaerobacteraceae</taxon>
        <taxon>Anaerosalibacter</taxon>
    </lineage>
</organism>
<keyword evidence="1" id="KW-0472">Membrane</keyword>
<name>A0A9X2S427_9FIRM</name>
<feature type="transmembrane region" description="Helical" evidence="1">
    <location>
        <begin position="7"/>
        <end position="32"/>
    </location>
</feature>
<protein>
    <submittedName>
        <fullName evidence="2">Uncharacterized protein</fullName>
    </submittedName>
</protein>